<keyword evidence="3" id="KW-1185">Reference proteome</keyword>
<dbReference type="AlphaFoldDB" id="A0A1G7MRF0"/>
<dbReference type="Gene3D" id="2.60.40.1120">
    <property type="entry name" value="Carboxypeptidase-like, regulatory domain"/>
    <property type="match status" value="1"/>
</dbReference>
<keyword evidence="1" id="KW-0732">Signal</keyword>
<reference evidence="3" key="1">
    <citation type="submission" date="2016-10" db="EMBL/GenBank/DDBJ databases">
        <authorList>
            <person name="Varghese N."/>
            <person name="Submissions S."/>
        </authorList>
    </citation>
    <scope>NUCLEOTIDE SEQUENCE [LARGE SCALE GENOMIC DNA]</scope>
    <source>
        <strain evidence="3">Gh-67</strain>
    </source>
</reference>
<feature type="signal peptide" evidence="1">
    <location>
        <begin position="1"/>
        <end position="21"/>
    </location>
</feature>
<evidence type="ECO:0000256" key="1">
    <source>
        <dbReference type="SAM" id="SignalP"/>
    </source>
</evidence>
<protein>
    <submittedName>
        <fullName evidence="2">CarboxypepD_reg-like domain-containing protein</fullName>
    </submittedName>
</protein>
<dbReference type="Pfam" id="PF13715">
    <property type="entry name" value="CarbopepD_reg_2"/>
    <property type="match status" value="1"/>
</dbReference>
<gene>
    <name evidence="2" type="ORF">SAMN05192573_10125</name>
</gene>
<dbReference type="InterPro" id="IPR008969">
    <property type="entry name" value="CarboxyPept-like_regulatory"/>
</dbReference>
<accession>A0A1G7MRF0</accession>
<dbReference type="STRING" id="551996.SAMN05192573_10125"/>
<dbReference type="EMBL" id="FNCG01000001">
    <property type="protein sequence ID" value="SDF64332.1"/>
    <property type="molecule type" value="Genomic_DNA"/>
</dbReference>
<dbReference type="SUPFAM" id="SSF49464">
    <property type="entry name" value="Carboxypeptidase regulatory domain-like"/>
    <property type="match status" value="1"/>
</dbReference>
<dbReference type="RefSeq" id="WP_091162102.1">
    <property type="nucleotide sequence ID" value="NZ_FNCG01000001.1"/>
</dbReference>
<dbReference type="Proteomes" id="UP000199705">
    <property type="component" value="Unassembled WGS sequence"/>
</dbReference>
<evidence type="ECO:0000313" key="2">
    <source>
        <dbReference type="EMBL" id="SDF64332.1"/>
    </source>
</evidence>
<evidence type="ECO:0000313" key="3">
    <source>
        <dbReference type="Proteomes" id="UP000199705"/>
    </source>
</evidence>
<feature type="chain" id="PRO_5011655052" evidence="1">
    <location>
        <begin position="22"/>
        <end position="80"/>
    </location>
</feature>
<name>A0A1G7MRF0_9SPHI</name>
<proteinExistence type="predicted"/>
<sequence>MKKILLFTLVLLTITPLLTLAQKKAITGIVTDAASNAPMPGVSVHIKGSNLGTSTNAKGIYTISAAATDELIISYTGYKP</sequence>
<organism evidence="2 3">
    <name type="scientific">Mucilaginibacter gossypii</name>
    <dbReference type="NCBI Taxonomy" id="551996"/>
    <lineage>
        <taxon>Bacteria</taxon>
        <taxon>Pseudomonadati</taxon>
        <taxon>Bacteroidota</taxon>
        <taxon>Sphingobacteriia</taxon>
        <taxon>Sphingobacteriales</taxon>
        <taxon>Sphingobacteriaceae</taxon>
        <taxon>Mucilaginibacter</taxon>
    </lineage>
</organism>